<organism evidence="2 3">
    <name type="scientific">Ambrosiozyma monospora</name>
    <name type="common">Yeast</name>
    <name type="synonym">Endomycopsis monosporus</name>
    <dbReference type="NCBI Taxonomy" id="43982"/>
    <lineage>
        <taxon>Eukaryota</taxon>
        <taxon>Fungi</taxon>
        <taxon>Dikarya</taxon>
        <taxon>Ascomycota</taxon>
        <taxon>Saccharomycotina</taxon>
        <taxon>Pichiomycetes</taxon>
        <taxon>Pichiales</taxon>
        <taxon>Pichiaceae</taxon>
        <taxon>Ambrosiozyma</taxon>
    </lineage>
</organism>
<gene>
    <name evidence="2" type="ORF">Amon01_000932300</name>
</gene>
<dbReference type="InterPro" id="IPR038607">
    <property type="entry name" value="PhoD-like_sf"/>
</dbReference>
<dbReference type="OrthoDB" id="9999821at2759"/>
<name>A0A9W6WGV7_AMBMO</name>
<dbReference type="Proteomes" id="UP001165063">
    <property type="component" value="Unassembled WGS sequence"/>
</dbReference>
<dbReference type="Pfam" id="PF19050">
    <property type="entry name" value="PhoD_2"/>
    <property type="match status" value="1"/>
</dbReference>
<dbReference type="EMBL" id="BSXU01010343">
    <property type="protein sequence ID" value="GME71815.1"/>
    <property type="molecule type" value="Genomic_DNA"/>
</dbReference>
<dbReference type="PANTHER" id="PTHR46689:SF1">
    <property type="entry name" value="PHOD-LIKE PHOSPHATASE DOMAIN-CONTAINING PROTEIN"/>
    <property type="match status" value="1"/>
</dbReference>
<comment type="caution">
    <text evidence="2">The sequence shown here is derived from an EMBL/GenBank/DDBJ whole genome shotgun (WGS) entry which is preliminary data.</text>
</comment>
<protein>
    <submittedName>
        <fullName evidence="2">Unnamed protein product</fullName>
    </submittedName>
</protein>
<dbReference type="AlphaFoldDB" id="A0A9W6WGV7"/>
<dbReference type="Gene3D" id="3.60.21.70">
    <property type="entry name" value="PhoD-like phosphatase"/>
    <property type="match status" value="1"/>
</dbReference>
<keyword evidence="3" id="KW-1185">Reference proteome</keyword>
<accession>A0A9W6WGV7</accession>
<feature type="domain" description="PhoD-like phosphatase" evidence="1">
    <location>
        <begin position="51"/>
        <end position="224"/>
    </location>
</feature>
<evidence type="ECO:0000313" key="3">
    <source>
        <dbReference type="Proteomes" id="UP001165063"/>
    </source>
</evidence>
<proteinExistence type="predicted"/>
<sequence>MSYIIGPANKDDSEAGKLLKGEFPVTKVDTVDEYIFWRFNVELQLTPYEQKIKYAINDEFNPDFQFFIPAVDQSMNTMSYSCNGFSINVDVDEFPGCLWLDVLRKHDQLHYHVMLGGGDQIYCDAIKFVSKEFEKWLKHKRPHNMLTPELDASFKEFYLNHYMEWFGVGFNITSNGNANQPCYPIALHQIPQVNIFDDHDIIDGFGSYKDKTMSQPVFMGLATFQIRVC</sequence>
<dbReference type="GO" id="GO:0016020">
    <property type="term" value="C:membrane"/>
    <property type="evidence" value="ECO:0007669"/>
    <property type="project" value="TreeGrafter"/>
</dbReference>
<dbReference type="PANTHER" id="PTHR46689">
    <property type="entry name" value="MEMBRANE PROTEIN, PUTATIVE-RELATED"/>
    <property type="match status" value="1"/>
</dbReference>
<dbReference type="InterPro" id="IPR043904">
    <property type="entry name" value="PhoD_2-like"/>
</dbReference>
<evidence type="ECO:0000259" key="1">
    <source>
        <dbReference type="Pfam" id="PF19050"/>
    </source>
</evidence>
<evidence type="ECO:0000313" key="2">
    <source>
        <dbReference type="EMBL" id="GME71815.1"/>
    </source>
</evidence>
<reference evidence="2" key="1">
    <citation type="submission" date="2023-04" db="EMBL/GenBank/DDBJ databases">
        <title>Ambrosiozyma monospora NBRC 1965.</title>
        <authorList>
            <person name="Ichikawa N."/>
            <person name="Sato H."/>
            <person name="Tonouchi N."/>
        </authorList>
    </citation>
    <scope>NUCLEOTIDE SEQUENCE</scope>
    <source>
        <strain evidence="2">NBRC 1965</strain>
    </source>
</reference>